<dbReference type="OrthoDB" id="9762169at2"/>
<dbReference type="CDD" id="cd14014">
    <property type="entry name" value="STKc_PknB_like"/>
    <property type="match status" value="1"/>
</dbReference>
<dbReference type="GO" id="GO:0004674">
    <property type="term" value="F:protein serine/threonine kinase activity"/>
    <property type="evidence" value="ECO:0007669"/>
    <property type="project" value="UniProtKB-KW"/>
</dbReference>
<dbReference type="InterPro" id="IPR017441">
    <property type="entry name" value="Protein_kinase_ATP_BS"/>
</dbReference>
<dbReference type="PROSITE" id="PS00108">
    <property type="entry name" value="PROTEIN_KINASE_ST"/>
    <property type="match status" value="1"/>
</dbReference>
<dbReference type="Gene3D" id="1.10.510.10">
    <property type="entry name" value="Transferase(Phosphotransferase) domain 1"/>
    <property type="match status" value="1"/>
</dbReference>
<dbReference type="InterPro" id="IPR008271">
    <property type="entry name" value="Ser/Thr_kinase_AS"/>
</dbReference>
<accession>A0A660CB57</accession>
<keyword evidence="1" id="KW-0808">Transferase</keyword>
<dbReference type="SUPFAM" id="SSF56112">
    <property type="entry name" value="Protein kinase-like (PK-like)"/>
    <property type="match status" value="1"/>
</dbReference>
<sequence length="623" mass="65433">MKPLKPEQAHPIGHYRPLALLGEGAMGQVFLCLGQDGRVAAVKRIHPSFSRDEGFRTRFTHEVEASRRVSGAYTAAVMDADAEAEAPWLASVYVAGPSLRDAIDAAGPLPVPSMRRLIAGLAVALSDVHRAGLIHRDLKPGNVLLTSDGPRVIDFGIARAAEGAEFTSTGTVVGSPAYMSPEQAEGKDLTAASDMFSLGALLVMAATGQGPFTGSTAAQTLYNVVHEPPQVDGVPPEILPVIEACLARDPDARPTPEQLLDMVGPIDHDGPTWPMPVQQLIDAQEAEVRHVLALPPPEPPPPPAKRRWPAVTGMLVALAGVIALSLVQGLAPVEGIAIEPEQREPAAQALSVDRLRTIDPCKVLEGAQLGDSTLQPSPYSTNLHQCRYGEGGIGGGSLTLNLGATIDRSRASGTGEKVGGLDVLKEHSSGGCTEYVALPSAPQQGIQLQLYGSDDNGWCDQLSTGLDIAVDKLRLDPPVRDLPDESAALVDVCSLVDGDTLAKTAGVVQSTAADGLDSCSWEAVKGSGTITVGLSPASAFGENSYNDLKPVRIGDVTAYTRDSGGSMCSIEWKHRDFQGDESDMLATVETIRMTYSLNTNGNACKQLQQAAGATIQDFPPPGK</sequence>
<evidence type="ECO:0000256" key="4">
    <source>
        <dbReference type="ARBA" id="ARBA00022840"/>
    </source>
</evidence>
<dbReference type="Pfam" id="PF00069">
    <property type="entry name" value="Pkinase"/>
    <property type="match status" value="1"/>
</dbReference>
<dbReference type="PROSITE" id="PS50011">
    <property type="entry name" value="PROTEIN_KINASE_DOM"/>
    <property type="match status" value="1"/>
</dbReference>
<protein>
    <submittedName>
        <fullName evidence="7">Serine/threonine protein kinase</fullName>
    </submittedName>
</protein>
<dbReference type="Gene3D" id="3.30.200.20">
    <property type="entry name" value="Phosphorylase Kinase, domain 1"/>
    <property type="match status" value="1"/>
</dbReference>
<feature type="binding site" evidence="5">
    <location>
        <position position="43"/>
    </location>
    <ligand>
        <name>ATP</name>
        <dbReference type="ChEBI" id="CHEBI:30616"/>
    </ligand>
</feature>
<dbReference type="InterPro" id="IPR011009">
    <property type="entry name" value="Kinase-like_dom_sf"/>
</dbReference>
<proteinExistence type="predicted"/>
<gene>
    <name evidence="7" type="ORF">JD82_02659</name>
</gene>
<keyword evidence="2 5" id="KW-0547">Nucleotide-binding</keyword>
<dbReference type="Proteomes" id="UP000317303">
    <property type="component" value="Unassembled WGS sequence"/>
</dbReference>
<evidence type="ECO:0000256" key="2">
    <source>
        <dbReference type="ARBA" id="ARBA00022741"/>
    </source>
</evidence>
<dbReference type="PROSITE" id="PS00107">
    <property type="entry name" value="PROTEIN_KINASE_ATP"/>
    <property type="match status" value="1"/>
</dbReference>
<dbReference type="EMBL" id="VLJV01000001">
    <property type="protein sequence ID" value="TWH20810.1"/>
    <property type="molecule type" value="Genomic_DNA"/>
</dbReference>
<reference evidence="7 8" key="1">
    <citation type="submission" date="2019-07" db="EMBL/GenBank/DDBJ databases">
        <title>R&amp;d 2014.</title>
        <authorList>
            <person name="Klenk H.-P."/>
        </authorList>
    </citation>
    <scope>NUCLEOTIDE SEQUENCE [LARGE SCALE GENOMIC DNA]</scope>
    <source>
        <strain evidence="7 8">DSM 43194</strain>
    </source>
</reference>
<keyword evidence="8" id="KW-1185">Reference proteome</keyword>
<name>A0A660CB57_9PSEU</name>
<comment type="caution">
    <text evidence="7">The sequence shown here is derived from an EMBL/GenBank/DDBJ whole genome shotgun (WGS) entry which is preliminary data.</text>
</comment>
<dbReference type="AlphaFoldDB" id="A0A660CB57"/>
<dbReference type="RefSeq" id="WP_030531604.1">
    <property type="nucleotide sequence ID" value="NZ_JOIJ01000005.1"/>
</dbReference>
<evidence type="ECO:0000313" key="8">
    <source>
        <dbReference type="Proteomes" id="UP000317303"/>
    </source>
</evidence>
<evidence type="ECO:0000259" key="6">
    <source>
        <dbReference type="PROSITE" id="PS50011"/>
    </source>
</evidence>
<dbReference type="PANTHER" id="PTHR43289:SF34">
    <property type="entry name" value="SERINE_THREONINE-PROTEIN KINASE YBDM-RELATED"/>
    <property type="match status" value="1"/>
</dbReference>
<dbReference type="PANTHER" id="PTHR43289">
    <property type="entry name" value="MITOGEN-ACTIVATED PROTEIN KINASE KINASE KINASE 20-RELATED"/>
    <property type="match status" value="1"/>
</dbReference>
<keyword evidence="3 7" id="KW-0418">Kinase</keyword>
<dbReference type="SMART" id="SM00220">
    <property type="entry name" value="S_TKc"/>
    <property type="match status" value="1"/>
</dbReference>
<evidence type="ECO:0000256" key="1">
    <source>
        <dbReference type="ARBA" id="ARBA00022679"/>
    </source>
</evidence>
<keyword evidence="7" id="KW-0723">Serine/threonine-protein kinase</keyword>
<feature type="domain" description="Protein kinase" evidence="6">
    <location>
        <begin position="15"/>
        <end position="271"/>
    </location>
</feature>
<evidence type="ECO:0000256" key="3">
    <source>
        <dbReference type="ARBA" id="ARBA00022777"/>
    </source>
</evidence>
<evidence type="ECO:0000313" key="7">
    <source>
        <dbReference type="EMBL" id="TWH20810.1"/>
    </source>
</evidence>
<evidence type="ECO:0000256" key="5">
    <source>
        <dbReference type="PROSITE-ProRule" id="PRU10141"/>
    </source>
</evidence>
<dbReference type="InterPro" id="IPR000719">
    <property type="entry name" value="Prot_kinase_dom"/>
</dbReference>
<organism evidence="7 8">
    <name type="scientific">Prauserella rugosa</name>
    <dbReference type="NCBI Taxonomy" id="43354"/>
    <lineage>
        <taxon>Bacteria</taxon>
        <taxon>Bacillati</taxon>
        <taxon>Actinomycetota</taxon>
        <taxon>Actinomycetes</taxon>
        <taxon>Pseudonocardiales</taxon>
        <taxon>Pseudonocardiaceae</taxon>
        <taxon>Prauserella</taxon>
    </lineage>
</organism>
<dbReference type="GO" id="GO:0005524">
    <property type="term" value="F:ATP binding"/>
    <property type="evidence" value="ECO:0007669"/>
    <property type="project" value="UniProtKB-UniRule"/>
</dbReference>
<keyword evidence="4 5" id="KW-0067">ATP-binding</keyword>